<dbReference type="AlphaFoldDB" id="A0A3B5L4H4"/>
<evidence type="ECO:0000313" key="1">
    <source>
        <dbReference type="Ensembl" id="ENSXCOP00000004741.1"/>
    </source>
</evidence>
<protein>
    <submittedName>
        <fullName evidence="1">Uncharacterized protein</fullName>
    </submittedName>
</protein>
<proteinExistence type="predicted"/>
<reference evidence="1" key="2">
    <citation type="submission" date="2025-09" db="UniProtKB">
        <authorList>
            <consortium name="Ensembl"/>
        </authorList>
    </citation>
    <scope>IDENTIFICATION</scope>
</reference>
<dbReference type="GeneTree" id="ENSGT01110000271517"/>
<reference evidence="1" key="1">
    <citation type="submission" date="2025-08" db="UniProtKB">
        <authorList>
            <consortium name="Ensembl"/>
        </authorList>
    </citation>
    <scope>IDENTIFICATION</scope>
</reference>
<accession>A0A3B5L4H4</accession>
<sequence length="82" mass="9520">MKTELSSVCLFFLQCADLFFHHFLVSRQSGRFHSYLCKAHQIIVTQLLAPSTHPNRLLYRGCTSCRGGLCCRTDWYSSQNCW</sequence>
<dbReference type="Proteomes" id="UP000261380">
    <property type="component" value="Unplaced"/>
</dbReference>
<evidence type="ECO:0000313" key="2">
    <source>
        <dbReference type="Proteomes" id="UP000261380"/>
    </source>
</evidence>
<dbReference type="Ensembl" id="ENSXCOT00000004798.1">
    <property type="protein sequence ID" value="ENSXCOP00000004741.1"/>
    <property type="gene ID" value="ENSXCOG00000003732.1"/>
</dbReference>
<name>A0A3B5L4H4_9TELE</name>
<keyword evidence="2" id="KW-1185">Reference proteome</keyword>
<organism evidence="1 2">
    <name type="scientific">Xiphophorus couchianus</name>
    <name type="common">Monterrey platyfish</name>
    <dbReference type="NCBI Taxonomy" id="32473"/>
    <lineage>
        <taxon>Eukaryota</taxon>
        <taxon>Metazoa</taxon>
        <taxon>Chordata</taxon>
        <taxon>Craniata</taxon>
        <taxon>Vertebrata</taxon>
        <taxon>Euteleostomi</taxon>
        <taxon>Actinopterygii</taxon>
        <taxon>Neopterygii</taxon>
        <taxon>Teleostei</taxon>
        <taxon>Neoteleostei</taxon>
        <taxon>Acanthomorphata</taxon>
        <taxon>Ovalentaria</taxon>
        <taxon>Atherinomorphae</taxon>
        <taxon>Cyprinodontiformes</taxon>
        <taxon>Poeciliidae</taxon>
        <taxon>Poeciliinae</taxon>
        <taxon>Xiphophorus</taxon>
    </lineage>
</organism>